<dbReference type="Proteomes" id="UP000255423">
    <property type="component" value="Unassembled WGS sequence"/>
</dbReference>
<organism evidence="3 4">
    <name type="scientific">Fibrobacter succinogenes</name>
    <name type="common">Bacteroides succinogenes</name>
    <dbReference type="NCBI Taxonomy" id="833"/>
    <lineage>
        <taxon>Bacteria</taxon>
        <taxon>Pseudomonadati</taxon>
        <taxon>Fibrobacterota</taxon>
        <taxon>Fibrobacteria</taxon>
        <taxon>Fibrobacterales</taxon>
        <taxon>Fibrobacteraceae</taxon>
        <taxon>Fibrobacter</taxon>
    </lineage>
</organism>
<protein>
    <recommendedName>
        <fullName evidence="5">Lipoprotein</fullName>
    </recommendedName>
</protein>
<evidence type="ECO:0000256" key="2">
    <source>
        <dbReference type="SAM" id="SignalP"/>
    </source>
</evidence>
<proteinExistence type="predicted"/>
<keyword evidence="2" id="KW-0732">Signal</keyword>
<dbReference type="AlphaFoldDB" id="A0A380S4N1"/>
<feature type="region of interest" description="Disordered" evidence="1">
    <location>
        <begin position="95"/>
        <end position="116"/>
    </location>
</feature>
<reference evidence="3 4" key="1">
    <citation type="submission" date="2017-08" db="EMBL/GenBank/DDBJ databases">
        <authorList>
            <person name="de Groot N.N."/>
        </authorList>
    </citation>
    <scope>NUCLEOTIDE SEQUENCE [LARGE SCALE GENOMIC DNA]</scope>
    <source>
        <strain evidence="3 4">HM2</strain>
    </source>
</reference>
<evidence type="ECO:0000313" key="3">
    <source>
        <dbReference type="EMBL" id="SUQ24187.1"/>
    </source>
</evidence>
<evidence type="ECO:0008006" key="5">
    <source>
        <dbReference type="Google" id="ProtNLM"/>
    </source>
</evidence>
<feature type="chain" id="PRO_5016731631" description="Lipoprotein" evidence="2">
    <location>
        <begin position="21"/>
        <end position="164"/>
    </location>
</feature>
<evidence type="ECO:0000313" key="4">
    <source>
        <dbReference type="Proteomes" id="UP000255423"/>
    </source>
</evidence>
<gene>
    <name evidence="3" type="ORF">SAMN05661053_1580</name>
</gene>
<feature type="signal peptide" evidence="2">
    <location>
        <begin position="1"/>
        <end position="20"/>
    </location>
</feature>
<sequence>MRKLILPIAAIAMASFVACSDDSSPNAPAAGPKQDTLPASVEKFFDLDNNYTCSQTVNKCATVVVTGYSELAQCNGAQWDMQTLGNPVAGCENAAPTTNPPATDTPATGTPTTDTPATGAMVSCDVPGVFGECLEYPAGSAEAAAIESQCVSVMMGTLGTGCAK</sequence>
<dbReference type="PROSITE" id="PS51257">
    <property type="entry name" value="PROKAR_LIPOPROTEIN"/>
    <property type="match status" value="1"/>
</dbReference>
<name>A0A380S4N1_FIBSU</name>
<dbReference type="RefSeq" id="WP_109572743.1">
    <property type="nucleotide sequence ID" value="NZ_UHJL01000002.1"/>
</dbReference>
<dbReference type="EMBL" id="UHJL01000002">
    <property type="protein sequence ID" value="SUQ24187.1"/>
    <property type="molecule type" value="Genomic_DNA"/>
</dbReference>
<evidence type="ECO:0000256" key="1">
    <source>
        <dbReference type="SAM" id="MobiDB-lite"/>
    </source>
</evidence>
<accession>A0A380S4N1</accession>